<dbReference type="SUPFAM" id="SSF109640">
    <property type="entry name" value="KRAB domain (Kruppel-associated box)"/>
    <property type="match status" value="1"/>
</dbReference>
<keyword evidence="3" id="KW-1185">Reference proteome</keyword>
<reference evidence="2" key="3">
    <citation type="submission" date="2025-09" db="UniProtKB">
        <authorList>
            <consortium name="Ensembl"/>
        </authorList>
    </citation>
    <scope>IDENTIFICATION</scope>
</reference>
<dbReference type="InParanoid" id="A0A7N4PWS2"/>
<dbReference type="InterPro" id="IPR036051">
    <property type="entry name" value="KRAB_dom_sf"/>
</dbReference>
<evidence type="ECO:0000313" key="2">
    <source>
        <dbReference type="Ensembl" id="ENSSHAP00000044733.1"/>
    </source>
</evidence>
<dbReference type="GeneTree" id="ENSGT00950000182890"/>
<organism evidence="2 3">
    <name type="scientific">Sarcophilus harrisii</name>
    <name type="common">Tasmanian devil</name>
    <name type="synonym">Sarcophilus laniarius</name>
    <dbReference type="NCBI Taxonomy" id="9305"/>
    <lineage>
        <taxon>Eukaryota</taxon>
        <taxon>Metazoa</taxon>
        <taxon>Chordata</taxon>
        <taxon>Craniata</taxon>
        <taxon>Vertebrata</taxon>
        <taxon>Euteleostomi</taxon>
        <taxon>Mammalia</taxon>
        <taxon>Metatheria</taxon>
        <taxon>Dasyuromorphia</taxon>
        <taxon>Dasyuridae</taxon>
        <taxon>Sarcophilus</taxon>
    </lineage>
</organism>
<dbReference type="Gene3D" id="6.10.140.140">
    <property type="match status" value="1"/>
</dbReference>
<accession>A0A7N4PWS2</accession>
<dbReference type="PANTHER" id="PTHR23232:SF168">
    <property type="entry name" value="KRAB DOMAIN-CONTAINING PROTEIN"/>
    <property type="match status" value="1"/>
</dbReference>
<dbReference type="Ensembl" id="ENSSHAT00000047672.1">
    <property type="protein sequence ID" value="ENSSHAP00000044733.1"/>
    <property type="gene ID" value="ENSSHAG00000026319.1"/>
</dbReference>
<reference evidence="2" key="2">
    <citation type="submission" date="2025-08" db="UniProtKB">
        <authorList>
            <consortium name="Ensembl"/>
        </authorList>
    </citation>
    <scope>IDENTIFICATION</scope>
</reference>
<dbReference type="Proteomes" id="UP000007648">
    <property type="component" value="Unassembled WGS sequence"/>
</dbReference>
<dbReference type="CDD" id="cd07765">
    <property type="entry name" value="KRAB_A-box"/>
    <property type="match status" value="1"/>
</dbReference>
<evidence type="ECO:0000259" key="1">
    <source>
        <dbReference type="PROSITE" id="PS50805"/>
    </source>
</evidence>
<reference evidence="2 3" key="1">
    <citation type="journal article" date="2011" name="Proc. Natl. Acad. Sci. U.S.A.">
        <title>Genetic diversity and population structure of the endangered marsupial Sarcophilus harrisii (Tasmanian devil).</title>
        <authorList>
            <person name="Miller W."/>
            <person name="Hayes V.M."/>
            <person name="Ratan A."/>
            <person name="Petersen D.C."/>
            <person name="Wittekindt N.E."/>
            <person name="Miller J."/>
            <person name="Walenz B."/>
            <person name="Knight J."/>
            <person name="Qi J."/>
            <person name="Zhao F."/>
            <person name="Wang Q."/>
            <person name="Bedoya-Reina O.C."/>
            <person name="Katiyar N."/>
            <person name="Tomsho L.P."/>
            <person name="Kasson L.M."/>
            <person name="Hardie R.A."/>
            <person name="Woodbridge P."/>
            <person name="Tindall E.A."/>
            <person name="Bertelsen M.F."/>
            <person name="Dixon D."/>
            <person name="Pyecroft S."/>
            <person name="Helgen K.M."/>
            <person name="Lesk A.M."/>
            <person name="Pringle T.H."/>
            <person name="Patterson N."/>
            <person name="Zhang Y."/>
            <person name="Kreiss A."/>
            <person name="Woods G.M."/>
            <person name="Jones M.E."/>
            <person name="Schuster S.C."/>
        </authorList>
    </citation>
    <scope>NUCLEOTIDE SEQUENCE [LARGE SCALE GENOMIC DNA]</scope>
</reference>
<dbReference type="PROSITE" id="PS50805">
    <property type="entry name" value="KRAB"/>
    <property type="match status" value="1"/>
</dbReference>
<dbReference type="GO" id="GO:0006355">
    <property type="term" value="P:regulation of DNA-templated transcription"/>
    <property type="evidence" value="ECO:0007669"/>
    <property type="project" value="InterPro"/>
</dbReference>
<name>A0A7N4PWS2_SARHA</name>
<dbReference type="Pfam" id="PF01352">
    <property type="entry name" value="KRAB"/>
    <property type="match status" value="1"/>
</dbReference>
<dbReference type="SMART" id="SM00349">
    <property type="entry name" value="KRAB"/>
    <property type="match status" value="1"/>
</dbReference>
<protein>
    <recommendedName>
        <fullName evidence="1">KRAB domain-containing protein</fullName>
    </recommendedName>
</protein>
<sequence>ISRRTKSVIVDHHTILLLLCTVFSWFYSLHSALFHESVTFKDVAVEFTLEEWIHLNTSQKKLYRDVMLENYKNLVSLGFAVSKPEVIYRMERKEASWMPET</sequence>
<dbReference type="PANTHER" id="PTHR23232">
    <property type="entry name" value="KRAB DOMAIN C2H2 ZINC FINGER"/>
    <property type="match status" value="1"/>
</dbReference>
<proteinExistence type="predicted"/>
<dbReference type="AlphaFoldDB" id="A0A7N4PWS2"/>
<evidence type="ECO:0000313" key="3">
    <source>
        <dbReference type="Proteomes" id="UP000007648"/>
    </source>
</evidence>
<dbReference type="InterPro" id="IPR001909">
    <property type="entry name" value="KRAB"/>
</dbReference>
<dbReference type="InterPro" id="IPR050169">
    <property type="entry name" value="Krueppel_C2H2_ZnF"/>
</dbReference>
<feature type="domain" description="KRAB" evidence="1">
    <location>
        <begin position="38"/>
        <end position="101"/>
    </location>
</feature>